<organism evidence="1">
    <name type="scientific">marine sediment metagenome</name>
    <dbReference type="NCBI Taxonomy" id="412755"/>
    <lineage>
        <taxon>unclassified sequences</taxon>
        <taxon>metagenomes</taxon>
        <taxon>ecological metagenomes</taxon>
    </lineage>
</organism>
<gene>
    <name evidence="1" type="ORF">S01H1_60529</name>
</gene>
<reference evidence="1" key="1">
    <citation type="journal article" date="2014" name="Front. Microbiol.">
        <title>High frequency of phylogenetically diverse reductive dehalogenase-homologous genes in deep subseafloor sedimentary metagenomes.</title>
        <authorList>
            <person name="Kawai M."/>
            <person name="Futagami T."/>
            <person name="Toyoda A."/>
            <person name="Takaki Y."/>
            <person name="Nishi S."/>
            <person name="Hori S."/>
            <person name="Arai W."/>
            <person name="Tsubouchi T."/>
            <person name="Morono Y."/>
            <person name="Uchiyama I."/>
            <person name="Ito T."/>
            <person name="Fujiyama A."/>
            <person name="Inagaki F."/>
            <person name="Takami H."/>
        </authorList>
    </citation>
    <scope>NUCLEOTIDE SEQUENCE</scope>
    <source>
        <strain evidence="1">Expedition CK06-06</strain>
    </source>
</reference>
<proteinExistence type="predicted"/>
<evidence type="ECO:0000313" key="1">
    <source>
        <dbReference type="EMBL" id="GAG21354.1"/>
    </source>
</evidence>
<name>X0VSE1_9ZZZZ</name>
<sequence>MAYIVIMGSFPAHVGMEVGKKFLELEKLPDFIKTEHVFNAAAGDYTFFTIYKIEDDSKYFDALKAITKRFSGYMDIVGYKYTVYPVLEAKDALSMVGLG</sequence>
<dbReference type="EMBL" id="BARS01039650">
    <property type="protein sequence ID" value="GAG21354.1"/>
    <property type="molecule type" value="Genomic_DNA"/>
</dbReference>
<dbReference type="AlphaFoldDB" id="X0VSE1"/>
<protein>
    <recommendedName>
        <fullName evidence="2">Transcription regulator AsnC/Lrp ligand binding domain-containing protein</fullName>
    </recommendedName>
</protein>
<evidence type="ECO:0008006" key="2">
    <source>
        <dbReference type="Google" id="ProtNLM"/>
    </source>
</evidence>
<comment type="caution">
    <text evidence="1">The sequence shown here is derived from an EMBL/GenBank/DDBJ whole genome shotgun (WGS) entry which is preliminary data.</text>
</comment>
<accession>X0VSE1</accession>